<gene>
    <name evidence="1" type="ORF">A4H97_19185</name>
</gene>
<sequence>MRINPFLPTVILISVATTGKAQTDSTVKTTNLKEVTVTGRKPLIEQKADRLIINVDAFISNRHVDGKPE</sequence>
<reference evidence="2" key="1">
    <citation type="submission" date="2016-04" db="EMBL/GenBank/DDBJ databases">
        <authorList>
            <person name="Chen L."/>
            <person name="Zhuang W."/>
            <person name="Wang G."/>
        </authorList>
    </citation>
    <scope>NUCLEOTIDE SEQUENCE [LARGE SCALE GENOMIC DNA]</scope>
    <source>
        <strain evidence="2">17621</strain>
    </source>
</reference>
<proteinExistence type="predicted"/>
<evidence type="ECO:0000313" key="2">
    <source>
        <dbReference type="Proteomes" id="UP000192610"/>
    </source>
</evidence>
<comment type="caution">
    <text evidence="1">The sequence shown here is derived from an EMBL/GenBank/DDBJ whole genome shotgun (WGS) entry which is preliminary data.</text>
</comment>
<dbReference type="RefSeq" id="WP_081204847.1">
    <property type="nucleotide sequence ID" value="NZ_FOCZ01000004.1"/>
</dbReference>
<evidence type="ECO:0008006" key="3">
    <source>
        <dbReference type="Google" id="ProtNLM"/>
    </source>
</evidence>
<dbReference type="AlphaFoldDB" id="A0A1V9DYG2"/>
<evidence type="ECO:0000313" key="1">
    <source>
        <dbReference type="EMBL" id="OQP38839.1"/>
    </source>
</evidence>
<protein>
    <recommendedName>
        <fullName evidence="3">TonB-dependent receptor</fullName>
    </recommendedName>
</protein>
<keyword evidence="2" id="KW-1185">Reference proteome</keyword>
<organism evidence="1 2">
    <name type="scientific">Niastella yeongjuensis</name>
    <dbReference type="NCBI Taxonomy" id="354355"/>
    <lineage>
        <taxon>Bacteria</taxon>
        <taxon>Pseudomonadati</taxon>
        <taxon>Bacteroidota</taxon>
        <taxon>Chitinophagia</taxon>
        <taxon>Chitinophagales</taxon>
        <taxon>Chitinophagaceae</taxon>
        <taxon>Niastella</taxon>
    </lineage>
</organism>
<dbReference type="Proteomes" id="UP000192610">
    <property type="component" value="Unassembled WGS sequence"/>
</dbReference>
<dbReference type="EMBL" id="LVXG01000082">
    <property type="protein sequence ID" value="OQP38839.1"/>
    <property type="molecule type" value="Genomic_DNA"/>
</dbReference>
<name>A0A1V9DYG2_9BACT</name>
<dbReference type="STRING" id="354355.SAMN05660816_02564"/>
<accession>A0A1V9DYG2</accession>